<evidence type="ECO:0000313" key="1">
    <source>
        <dbReference type="EMBL" id="KAF6031105.1"/>
    </source>
</evidence>
<proteinExistence type="predicted"/>
<evidence type="ECO:0000313" key="2">
    <source>
        <dbReference type="Proteomes" id="UP000593567"/>
    </source>
</evidence>
<reference evidence="1" key="1">
    <citation type="submission" date="2020-06" db="EMBL/GenBank/DDBJ databases">
        <title>Draft genome of Bugula neritina, a colonial animal packing powerful symbionts and potential medicines.</title>
        <authorList>
            <person name="Rayko M."/>
        </authorList>
    </citation>
    <scope>NUCLEOTIDE SEQUENCE [LARGE SCALE GENOMIC DNA]</scope>
    <source>
        <strain evidence="1">Kwan_BN1</strain>
    </source>
</reference>
<keyword evidence="2" id="KW-1185">Reference proteome</keyword>
<comment type="caution">
    <text evidence="1">The sequence shown here is derived from an EMBL/GenBank/DDBJ whole genome shotgun (WGS) entry which is preliminary data.</text>
</comment>
<organism evidence="1 2">
    <name type="scientific">Bugula neritina</name>
    <name type="common">Brown bryozoan</name>
    <name type="synonym">Sertularia neritina</name>
    <dbReference type="NCBI Taxonomy" id="10212"/>
    <lineage>
        <taxon>Eukaryota</taxon>
        <taxon>Metazoa</taxon>
        <taxon>Spiralia</taxon>
        <taxon>Lophotrochozoa</taxon>
        <taxon>Bryozoa</taxon>
        <taxon>Gymnolaemata</taxon>
        <taxon>Cheilostomatida</taxon>
        <taxon>Flustrina</taxon>
        <taxon>Buguloidea</taxon>
        <taxon>Bugulidae</taxon>
        <taxon>Bugula</taxon>
    </lineage>
</organism>
<dbReference type="Proteomes" id="UP000593567">
    <property type="component" value="Unassembled WGS sequence"/>
</dbReference>
<dbReference type="EMBL" id="VXIV02001638">
    <property type="protein sequence ID" value="KAF6031105.1"/>
    <property type="molecule type" value="Genomic_DNA"/>
</dbReference>
<dbReference type="OrthoDB" id="10263760at2759"/>
<protein>
    <submittedName>
        <fullName evidence="1">Uncharacterized protein</fullName>
    </submittedName>
</protein>
<name>A0A7J7JYZ0_BUGNE</name>
<accession>A0A7J7JYZ0</accession>
<dbReference type="AlphaFoldDB" id="A0A7J7JYZ0"/>
<gene>
    <name evidence="1" type="ORF">EB796_010581</name>
</gene>
<sequence>MDRNCKAPPTATEVNVMLRQRNLEKSFPMFVVLDKICKGLLPPEAMKEVLCTHPVHQMETVDESYMRKFHTDVSSLNTPTSSYFSTD</sequence>